<dbReference type="EMBL" id="MQUA01000013">
    <property type="protein sequence ID" value="PQB06490.1"/>
    <property type="molecule type" value="Genomic_DNA"/>
</dbReference>
<evidence type="ECO:0000313" key="2">
    <source>
        <dbReference type="EMBL" id="PQB06490.1"/>
    </source>
</evidence>
<organism evidence="2 3">
    <name type="scientific">Polaribacter filamentus</name>
    <dbReference type="NCBI Taxonomy" id="53483"/>
    <lineage>
        <taxon>Bacteria</taxon>
        <taxon>Pseudomonadati</taxon>
        <taxon>Bacteroidota</taxon>
        <taxon>Flavobacteriia</taxon>
        <taxon>Flavobacteriales</taxon>
        <taxon>Flavobacteriaceae</taxon>
    </lineage>
</organism>
<reference evidence="2 3" key="1">
    <citation type="submission" date="2016-11" db="EMBL/GenBank/DDBJ databases">
        <title>Trade-off between light-utilization and light-protection in marine flavobacteria.</title>
        <authorList>
            <person name="Kumagai Y."/>
        </authorList>
    </citation>
    <scope>NUCLEOTIDE SEQUENCE [LARGE SCALE GENOMIC DNA]</scope>
    <source>
        <strain evidence="2 3">ATCC 700397</strain>
    </source>
</reference>
<name>A0A2S7KV47_9FLAO</name>
<keyword evidence="3" id="KW-1185">Reference proteome</keyword>
<evidence type="ECO:0000313" key="3">
    <source>
        <dbReference type="Proteomes" id="UP000239522"/>
    </source>
</evidence>
<feature type="transmembrane region" description="Helical" evidence="1">
    <location>
        <begin position="35"/>
        <end position="57"/>
    </location>
</feature>
<gene>
    <name evidence="2" type="ORF">BST83_04385</name>
</gene>
<protein>
    <submittedName>
        <fullName evidence="2">Uncharacterized protein</fullName>
    </submittedName>
</protein>
<keyword evidence="1" id="KW-0812">Transmembrane</keyword>
<feature type="transmembrane region" description="Helical" evidence="1">
    <location>
        <begin position="7"/>
        <end position="29"/>
    </location>
</feature>
<dbReference type="OrthoDB" id="1202835at2"/>
<dbReference type="AlphaFoldDB" id="A0A2S7KV47"/>
<sequence length="62" mass="7153">MNFINKLGIANTIMLVLCFLIILFAEYLFLTGEKLHGIFMGLWAPTLLGLMIFLKLIKNEHR</sequence>
<keyword evidence="1" id="KW-0472">Membrane</keyword>
<dbReference type="Proteomes" id="UP000239522">
    <property type="component" value="Unassembled WGS sequence"/>
</dbReference>
<proteinExistence type="predicted"/>
<evidence type="ECO:0000256" key="1">
    <source>
        <dbReference type="SAM" id="Phobius"/>
    </source>
</evidence>
<keyword evidence="1" id="KW-1133">Transmembrane helix</keyword>
<comment type="caution">
    <text evidence="2">The sequence shown here is derived from an EMBL/GenBank/DDBJ whole genome shotgun (WGS) entry which is preliminary data.</text>
</comment>
<accession>A0A2S7KV47</accession>